<dbReference type="SMART" id="SM00065">
    <property type="entry name" value="GAF"/>
    <property type="match status" value="1"/>
</dbReference>
<dbReference type="PIRSF" id="PIRSF036625">
    <property type="entry name" value="GAF_ANTAR"/>
    <property type="match status" value="1"/>
</dbReference>
<keyword evidence="1" id="KW-0805">Transcription regulation</keyword>
<dbReference type="SUPFAM" id="SSF55781">
    <property type="entry name" value="GAF domain-like"/>
    <property type="match status" value="1"/>
</dbReference>
<dbReference type="RefSeq" id="WP_085258484.1">
    <property type="nucleotide sequence ID" value="NZ_AP022573.1"/>
</dbReference>
<sequence>MTSAERPDPLRRLDATAEAIGDLRDVFAAEEPLNDVLARVAETAARAIPDADAVSITVLTGDQRSTPASTDERIIALDHLQQVSGRGPCIEAAEGRKPVRVEIATADRRWPDFAEQAAKLGVRASLSAPLLVGDGEPELVGSLNVYSYTASAFDPFDEGLIRLYTVSAGQAITNARRWQKTRDNVTSLERALTSRAEIDQAKGALMAIHGCTPDEAFQRLVSASQDQNIKLHELARQFLASLRRAEE</sequence>
<dbReference type="InterPro" id="IPR003018">
    <property type="entry name" value="GAF"/>
</dbReference>
<dbReference type="Proteomes" id="UP000193387">
    <property type="component" value="Unassembled WGS sequence"/>
</dbReference>
<dbReference type="SMART" id="SM01012">
    <property type="entry name" value="ANTAR"/>
    <property type="match status" value="1"/>
</dbReference>
<evidence type="ECO:0000259" key="3">
    <source>
        <dbReference type="PROSITE" id="PS50921"/>
    </source>
</evidence>
<gene>
    <name evidence="4" type="ORF">AWC23_25845</name>
</gene>
<keyword evidence="2" id="KW-0804">Transcription</keyword>
<evidence type="ECO:0000256" key="1">
    <source>
        <dbReference type="ARBA" id="ARBA00023015"/>
    </source>
</evidence>
<dbReference type="AlphaFoldDB" id="A0AAJ3TSN9"/>
<dbReference type="EMBL" id="LQPR01000084">
    <property type="protein sequence ID" value="ORW64082.1"/>
    <property type="molecule type" value="Genomic_DNA"/>
</dbReference>
<dbReference type="Pfam" id="PF13185">
    <property type="entry name" value="GAF_2"/>
    <property type="match status" value="1"/>
</dbReference>
<proteinExistence type="predicted"/>
<dbReference type="InterPro" id="IPR012074">
    <property type="entry name" value="GAF_ANTAR"/>
</dbReference>
<evidence type="ECO:0000313" key="5">
    <source>
        <dbReference type="Proteomes" id="UP000193387"/>
    </source>
</evidence>
<dbReference type="Gene3D" id="3.30.450.40">
    <property type="match status" value="1"/>
</dbReference>
<dbReference type="InterPro" id="IPR005561">
    <property type="entry name" value="ANTAR"/>
</dbReference>
<comment type="caution">
    <text evidence="4">The sequence shown here is derived from an EMBL/GenBank/DDBJ whole genome shotgun (WGS) entry which is preliminary data.</text>
</comment>
<accession>A0AAJ3TSN9</accession>
<organism evidence="4 5">
    <name type="scientific">Mycobacterium saskatchewanense</name>
    <dbReference type="NCBI Taxonomy" id="220927"/>
    <lineage>
        <taxon>Bacteria</taxon>
        <taxon>Bacillati</taxon>
        <taxon>Actinomycetota</taxon>
        <taxon>Actinomycetes</taxon>
        <taxon>Mycobacteriales</taxon>
        <taxon>Mycobacteriaceae</taxon>
        <taxon>Mycobacterium</taxon>
        <taxon>Mycobacterium simiae complex</taxon>
    </lineage>
</organism>
<keyword evidence="5" id="KW-1185">Reference proteome</keyword>
<evidence type="ECO:0000313" key="4">
    <source>
        <dbReference type="EMBL" id="ORW64082.1"/>
    </source>
</evidence>
<dbReference type="PROSITE" id="PS50921">
    <property type="entry name" value="ANTAR"/>
    <property type="match status" value="1"/>
</dbReference>
<dbReference type="InterPro" id="IPR029016">
    <property type="entry name" value="GAF-like_dom_sf"/>
</dbReference>
<evidence type="ECO:0000256" key="2">
    <source>
        <dbReference type="ARBA" id="ARBA00023163"/>
    </source>
</evidence>
<dbReference type="Gene3D" id="1.10.10.10">
    <property type="entry name" value="Winged helix-like DNA-binding domain superfamily/Winged helix DNA-binding domain"/>
    <property type="match status" value="1"/>
</dbReference>
<feature type="domain" description="ANTAR" evidence="3">
    <location>
        <begin position="178"/>
        <end position="239"/>
    </location>
</feature>
<dbReference type="InterPro" id="IPR036388">
    <property type="entry name" value="WH-like_DNA-bd_sf"/>
</dbReference>
<dbReference type="Pfam" id="PF03861">
    <property type="entry name" value="ANTAR"/>
    <property type="match status" value="1"/>
</dbReference>
<dbReference type="GO" id="GO:0003723">
    <property type="term" value="F:RNA binding"/>
    <property type="evidence" value="ECO:0007669"/>
    <property type="project" value="InterPro"/>
</dbReference>
<reference evidence="4 5" key="1">
    <citation type="submission" date="2016-01" db="EMBL/GenBank/DDBJ databases">
        <title>The new phylogeny of the genus Mycobacterium.</title>
        <authorList>
            <person name="Tarcisio F."/>
            <person name="Conor M."/>
            <person name="Antonella G."/>
            <person name="Elisabetta G."/>
            <person name="Giulia F.S."/>
            <person name="Sara T."/>
            <person name="Anna F."/>
            <person name="Clotilde B."/>
            <person name="Roberto B."/>
            <person name="Veronica D.S."/>
            <person name="Fabio R."/>
            <person name="Monica P."/>
            <person name="Olivier J."/>
            <person name="Enrico T."/>
            <person name="Nicola S."/>
        </authorList>
    </citation>
    <scope>NUCLEOTIDE SEQUENCE [LARGE SCALE GENOMIC DNA]</scope>
    <source>
        <strain evidence="4 5">DSM 44616</strain>
    </source>
</reference>
<protein>
    <submittedName>
        <fullName evidence="4">Response regulator receiver protein</fullName>
    </submittedName>
</protein>
<name>A0AAJ3TSN9_9MYCO</name>